<dbReference type="PANTHER" id="PTHR32071:SF57">
    <property type="entry name" value="C4-DICARBOXYLATE TRANSPORT TRANSCRIPTIONAL REGULATORY PROTEIN DCTD"/>
    <property type="match status" value="1"/>
</dbReference>
<dbReference type="Pfam" id="PF02954">
    <property type="entry name" value="HTH_8"/>
    <property type="match status" value="1"/>
</dbReference>
<dbReference type="Gene3D" id="1.10.10.60">
    <property type="entry name" value="Homeodomain-like"/>
    <property type="match status" value="1"/>
</dbReference>
<evidence type="ECO:0000259" key="8">
    <source>
        <dbReference type="PROSITE" id="PS50045"/>
    </source>
</evidence>
<dbReference type="PROSITE" id="PS50045">
    <property type="entry name" value="SIGMA54_INTERACT_4"/>
    <property type="match status" value="1"/>
</dbReference>
<evidence type="ECO:0000313" key="10">
    <source>
        <dbReference type="EMBL" id="TDP73357.1"/>
    </source>
</evidence>
<dbReference type="SMART" id="SM00382">
    <property type="entry name" value="AAA"/>
    <property type="match status" value="1"/>
</dbReference>
<dbReference type="GO" id="GO:0000160">
    <property type="term" value="P:phosphorelay signal transduction system"/>
    <property type="evidence" value="ECO:0007669"/>
    <property type="project" value="UniProtKB-KW"/>
</dbReference>
<gene>
    <name evidence="10" type="ORF">DES47_1021119</name>
</gene>
<evidence type="ECO:0000259" key="9">
    <source>
        <dbReference type="PROSITE" id="PS50110"/>
    </source>
</evidence>
<feature type="domain" description="Sigma-54 factor interaction" evidence="8">
    <location>
        <begin position="146"/>
        <end position="375"/>
    </location>
</feature>
<dbReference type="CDD" id="cd00009">
    <property type="entry name" value="AAA"/>
    <property type="match status" value="1"/>
</dbReference>
<evidence type="ECO:0000256" key="6">
    <source>
        <dbReference type="ARBA" id="ARBA00023163"/>
    </source>
</evidence>
<dbReference type="GO" id="GO:0006355">
    <property type="term" value="P:regulation of DNA-templated transcription"/>
    <property type="evidence" value="ECO:0007669"/>
    <property type="project" value="InterPro"/>
</dbReference>
<keyword evidence="3" id="KW-0067">ATP-binding</keyword>
<dbReference type="InterPro" id="IPR025662">
    <property type="entry name" value="Sigma_54_int_dom_ATP-bd_1"/>
</dbReference>
<dbReference type="Pfam" id="PF25601">
    <property type="entry name" value="AAA_lid_14"/>
    <property type="match status" value="1"/>
</dbReference>
<dbReference type="Gene3D" id="3.40.50.300">
    <property type="entry name" value="P-loop containing nucleotide triphosphate hydrolases"/>
    <property type="match status" value="1"/>
</dbReference>
<dbReference type="Pfam" id="PF00072">
    <property type="entry name" value="Response_reg"/>
    <property type="match status" value="1"/>
</dbReference>
<keyword evidence="11" id="KW-1185">Reference proteome</keyword>
<dbReference type="PROSITE" id="PS50110">
    <property type="entry name" value="RESPONSE_REGULATORY"/>
    <property type="match status" value="1"/>
</dbReference>
<keyword evidence="2" id="KW-0547">Nucleotide-binding</keyword>
<dbReference type="Gene3D" id="1.10.8.60">
    <property type="match status" value="1"/>
</dbReference>
<dbReference type="InterPro" id="IPR001789">
    <property type="entry name" value="Sig_transdc_resp-reg_receiver"/>
</dbReference>
<sequence length="445" mass="49289">MFDGFKVLFVEDDPPVRASLTQTLELAGLEVTACGSAEEALPHLQPGAQLVVVTDVRLPGMDGLALLDHAVAIDSGIPVVLVTAHGDVAMAVRAMRTGAYDFIEKPFDPERFVDTVLRALDKRVLRVALDEMREQLRHRSGIEAVLLGNSAVMQQVRRHILNLADTSADVMILGETGTGKELVARCLHDQSQRRDRNFVAINCGGLPEALFESELFGHEPGAFTSAGKRRIGKIEHANGGTLLLDEIETMPMALQIKLLRILQERKIERLGSNDELPINVRIIAATKADLRQLSEQQKFRGDLYYRLNVATLQLPALRERREDIPLLFEHFVAQACARYGRPAPELTPQRLRELMAHDWPGNVREVRNAADRFVLALDSMEGAAAADSAATTLAQQMDLVEKALIEQALARTQGRVPAAMELLGIAKKTLYDKLNRHAIDLDKYR</sequence>
<evidence type="ECO:0000313" key="11">
    <source>
        <dbReference type="Proteomes" id="UP000295361"/>
    </source>
</evidence>
<dbReference type="CDD" id="cd17549">
    <property type="entry name" value="REC_DctD-like"/>
    <property type="match status" value="1"/>
</dbReference>
<accession>A0A4R6QRH3</accession>
<evidence type="ECO:0000256" key="4">
    <source>
        <dbReference type="ARBA" id="ARBA00023012"/>
    </source>
</evidence>
<proteinExistence type="predicted"/>
<dbReference type="RefSeq" id="WP_208114958.1">
    <property type="nucleotide sequence ID" value="NZ_SNXS01000002.1"/>
</dbReference>
<comment type="caution">
    <text evidence="10">The sequence shown here is derived from an EMBL/GenBank/DDBJ whole genome shotgun (WGS) entry which is preliminary data.</text>
</comment>
<dbReference type="Gene3D" id="3.40.50.2300">
    <property type="match status" value="1"/>
</dbReference>
<dbReference type="AlphaFoldDB" id="A0A4R6QRH3"/>
<feature type="domain" description="Response regulatory" evidence="9">
    <location>
        <begin position="6"/>
        <end position="120"/>
    </location>
</feature>
<evidence type="ECO:0000256" key="7">
    <source>
        <dbReference type="PROSITE-ProRule" id="PRU00169"/>
    </source>
</evidence>
<dbReference type="EMBL" id="SNXS01000002">
    <property type="protein sequence ID" value="TDP73357.1"/>
    <property type="molecule type" value="Genomic_DNA"/>
</dbReference>
<dbReference type="InterPro" id="IPR011006">
    <property type="entry name" value="CheY-like_superfamily"/>
</dbReference>
<dbReference type="FunFam" id="3.40.50.2300:FF:000018">
    <property type="entry name" value="DNA-binding transcriptional regulator NtrC"/>
    <property type="match status" value="1"/>
</dbReference>
<dbReference type="InterPro" id="IPR058031">
    <property type="entry name" value="AAA_lid_NorR"/>
</dbReference>
<keyword evidence="1 7" id="KW-0597">Phosphoprotein</keyword>
<protein>
    <submittedName>
        <fullName evidence="10">Two component Fis family sigma54 specific transcriptional regulator</fullName>
    </submittedName>
</protein>
<name>A0A4R6QRH3_9BURK</name>
<dbReference type="InterPro" id="IPR009057">
    <property type="entry name" value="Homeodomain-like_sf"/>
</dbReference>
<dbReference type="SMART" id="SM00448">
    <property type="entry name" value="REC"/>
    <property type="match status" value="1"/>
</dbReference>
<dbReference type="PROSITE" id="PS00676">
    <property type="entry name" value="SIGMA54_INTERACT_2"/>
    <property type="match status" value="1"/>
</dbReference>
<evidence type="ECO:0000256" key="3">
    <source>
        <dbReference type="ARBA" id="ARBA00022840"/>
    </source>
</evidence>
<dbReference type="PANTHER" id="PTHR32071">
    <property type="entry name" value="TRANSCRIPTIONAL REGULATORY PROTEIN"/>
    <property type="match status" value="1"/>
</dbReference>
<evidence type="ECO:0000256" key="2">
    <source>
        <dbReference type="ARBA" id="ARBA00022741"/>
    </source>
</evidence>
<reference evidence="10 11" key="1">
    <citation type="submission" date="2019-03" db="EMBL/GenBank/DDBJ databases">
        <title>Genomic Encyclopedia of Type Strains, Phase IV (KMG-IV): sequencing the most valuable type-strain genomes for metagenomic binning, comparative biology and taxonomic classification.</title>
        <authorList>
            <person name="Goeker M."/>
        </authorList>
    </citation>
    <scope>NUCLEOTIDE SEQUENCE [LARGE SCALE GENOMIC DNA]</scope>
    <source>
        <strain evidence="10 11">DSM 16998</strain>
    </source>
</reference>
<dbReference type="GO" id="GO:0005524">
    <property type="term" value="F:ATP binding"/>
    <property type="evidence" value="ECO:0007669"/>
    <property type="project" value="UniProtKB-KW"/>
</dbReference>
<keyword evidence="4" id="KW-0902">Two-component regulatory system</keyword>
<dbReference type="InParanoid" id="A0A4R6QRH3"/>
<dbReference type="Proteomes" id="UP000295361">
    <property type="component" value="Unassembled WGS sequence"/>
</dbReference>
<evidence type="ECO:0000256" key="1">
    <source>
        <dbReference type="ARBA" id="ARBA00022553"/>
    </source>
</evidence>
<dbReference type="SUPFAM" id="SSF52540">
    <property type="entry name" value="P-loop containing nucleoside triphosphate hydrolases"/>
    <property type="match status" value="1"/>
</dbReference>
<dbReference type="SUPFAM" id="SSF46689">
    <property type="entry name" value="Homeodomain-like"/>
    <property type="match status" value="1"/>
</dbReference>
<dbReference type="PROSITE" id="PS00675">
    <property type="entry name" value="SIGMA54_INTERACT_1"/>
    <property type="match status" value="1"/>
</dbReference>
<keyword evidence="6" id="KW-0804">Transcription</keyword>
<dbReference type="InterPro" id="IPR025943">
    <property type="entry name" value="Sigma_54_int_dom_ATP-bd_2"/>
</dbReference>
<dbReference type="Pfam" id="PF00158">
    <property type="entry name" value="Sigma54_activat"/>
    <property type="match status" value="1"/>
</dbReference>
<evidence type="ECO:0000256" key="5">
    <source>
        <dbReference type="ARBA" id="ARBA00023015"/>
    </source>
</evidence>
<dbReference type="SUPFAM" id="SSF52172">
    <property type="entry name" value="CheY-like"/>
    <property type="match status" value="1"/>
</dbReference>
<dbReference type="FunFam" id="3.40.50.300:FF:000006">
    <property type="entry name" value="DNA-binding transcriptional regulator NtrC"/>
    <property type="match status" value="1"/>
</dbReference>
<feature type="modified residue" description="4-aspartylphosphate" evidence="7">
    <location>
        <position position="55"/>
    </location>
</feature>
<dbReference type="InterPro" id="IPR002197">
    <property type="entry name" value="HTH_Fis"/>
</dbReference>
<dbReference type="InterPro" id="IPR027417">
    <property type="entry name" value="P-loop_NTPase"/>
</dbReference>
<organism evidence="10 11">
    <name type="scientific">Roseateles toxinivorans</name>
    <dbReference type="NCBI Taxonomy" id="270368"/>
    <lineage>
        <taxon>Bacteria</taxon>
        <taxon>Pseudomonadati</taxon>
        <taxon>Pseudomonadota</taxon>
        <taxon>Betaproteobacteria</taxon>
        <taxon>Burkholderiales</taxon>
        <taxon>Sphaerotilaceae</taxon>
        <taxon>Roseateles</taxon>
    </lineage>
</organism>
<dbReference type="InterPro" id="IPR002078">
    <property type="entry name" value="Sigma_54_int"/>
</dbReference>
<dbReference type="InterPro" id="IPR003593">
    <property type="entry name" value="AAA+_ATPase"/>
</dbReference>
<dbReference type="GO" id="GO:0043565">
    <property type="term" value="F:sequence-specific DNA binding"/>
    <property type="evidence" value="ECO:0007669"/>
    <property type="project" value="InterPro"/>
</dbReference>
<keyword evidence="5" id="KW-0805">Transcription regulation</keyword>